<protein>
    <submittedName>
        <fullName evidence="1">Uncharacterized protein</fullName>
    </submittedName>
</protein>
<evidence type="ECO:0000313" key="1">
    <source>
        <dbReference type="EMBL" id="EIA07579.1"/>
    </source>
</evidence>
<name>H7FV17_FLAFP</name>
<gene>
    <name evidence="1" type="ORF">HJ01_02945</name>
</gene>
<dbReference type="Proteomes" id="UP000005566">
    <property type="component" value="Unassembled WGS sequence"/>
</dbReference>
<proteinExistence type="predicted"/>
<evidence type="ECO:0000313" key="2">
    <source>
        <dbReference type="Proteomes" id="UP000005566"/>
    </source>
</evidence>
<dbReference type="EMBL" id="AHKF01000022">
    <property type="protein sequence ID" value="EIA07579.1"/>
    <property type="molecule type" value="Genomic_DNA"/>
</dbReference>
<sequence>MKIKYSQRKLLAIMNTKKSETIPNVKIFKESIKENDACVIG</sequence>
<dbReference type="STRING" id="1086011.HJ01_02945"/>
<organism evidence="1 2">
    <name type="scientific">Flavobacterium frigoris (strain PS1)</name>
    <dbReference type="NCBI Taxonomy" id="1086011"/>
    <lineage>
        <taxon>Bacteria</taxon>
        <taxon>Pseudomonadati</taxon>
        <taxon>Bacteroidota</taxon>
        <taxon>Flavobacteriia</taxon>
        <taxon>Flavobacteriales</taxon>
        <taxon>Flavobacteriaceae</taxon>
        <taxon>Flavobacterium</taxon>
    </lineage>
</organism>
<keyword evidence="2" id="KW-1185">Reference proteome</keyword>
<dbReference type="AlphaFoldDB" id="H7FV17"/>
<comment type="caution">
    <text evidence="1">The sequence shown here is derived from an EMBL/GenBank/DDBJ whole genome shotgun (WGS) entry which is preliminary data.</text>
</comment>
<reference evidence="1 2" key="1">
    <citation type="journal article" date="2014" name="Acta Crystallogr. D">
        <title>Structure-based characterization and antifreeze properties of a hyperactive ice-binding protein from the Antarctic bacterium Flavobacterium frigoris PS1.</title>
        <authorList>
            <person name="Do H."/>
            <person name="Kim S.J."/>
            <person name="Kim H.J."/>
            <person name="Lee J.H."/>
        </authorList>
    </citation>
    <scope>NUCLEOTIDE SEQUENCE [LARGE SCALE GENOMIC DNA]</scope>
    <source>
        <strain evidence="1 2">PS1</strain>
    </source>
</reference>
<dbReference type="PATRIC" id="fig|1086011.3.peg.2884"/>
<accession>H7FV17</accession>